<feature type="non-terminal residue" evidence="1">
    <location>
        <position position="136"/>
    </location>
</feature>
<dbReference type="RefSeq" id="WP_153439483.1">
    <property type="nucleotide sequence ID" value="NZ_WIWF01000421.1"/>
</dbReference>
<sequence length="136" mass="15031">MLHSVFAAANVNVENCFLITERGGLESECAGHVIFWSPGHKFEVFDTLDACQSVLKTRLFDKTDRMTLLNNIGKNALGSVFSHLTELSGEQGALFSFFLIEDDYMDTLSRSLAVAGAECNTVIELKPEHHAASPWH</sequence>
<proteinExistence type="predicted"/>
<evidence type="ECO:0008006" key="3">
    <source>
        <dbReference type="Google" id="ProtNLM"/>
    </source>
</evidence>
<reference evidence="1 2" key="1">
    <citation type="submission" date="2019-10" db="EMBL/GenBank/DDBJ databases">
        <title>Evaluation of single-gene subtyping targets for Pseudomonas.</title>
        <authorList>
            <person name="Reichler S.J."/>
            <person name="Orsi R.H."/>
            <person name="Wiedmann M."/>
            <person name="Martin N.H."/>
            <person name="Murphy S.I."/>
        </authorList>
    </citation>
    <scope>NUCLEOTIDE SEQUENCE [LARGE SCALE GENOMIC DNA]</scope>
    <source>
        <strain evidence="1 2">FSL R10-2932</strain>
    </source>
</reference>
<accession>A0A7X2BX47</accession>
<protein>
    <recommendedName>
        <fullName evidence="3">DUF4265 domain-containing protein</fullName>
    </recommendedName>
</protein>
<dbReference type="Proteomes" id="UP000447574">
    <property type="component" value="Unassembled WGS sequence"/>
</dbReference>
<dbReference type="AlphaFoldDB" id="A0A7X2BX47"/>
<evidence type="ECO:0000313" key="2">
    <source>
        <dbReference type="Proteomes" id="UP000447574"/>
    </source>
</evidence>
<comment type="caution">
    <text evidence="1">The sequence shown here is derived from an EMBL/GenBank/DDBJ whole genome shotgun (WGS) entry which is preliminary data.</text>
</comment>
<organism evidence="1 2">
    <name type="scientific">Pseudomonas helleri</name>
    <dbReference type="NCBI Taxonomy" id="1608996"/>
    <lineage>
        <taxon>Bacteria</taxon>
        <taxon>Pseudomonadati</taxon>
        <taxon>Pseudomonadota</taxon>
        <taxon>Gammaproteobacteria</taxon>
        <taxon>Pseudomonadales</taxon>
        <taxon>Pseudomonadaceae</taxon>
        <taxon>Pseudomonas</taxon>
    </lineage>
</organism>
<evidence type="ECO:0000313" key="1">
    <source>
        <dbReference type="EMBL" id="MQT78384.1"/>
    </source>
</evidence>
<gene>
    <name evidence="1" type="ORF">GHO37_29710</name>
</gene>
<dbReference type="EMBL" id="WIWF01000421">
    <property type="protein sequence ID" value="MQT78384.1"/>
    <property type="molecule type" value="Genomic_DNA"/>
</dbReference>
<name>A0A7X2BX47_9PSED</name>